<dbReference type="EMBL" id="OX395140">
    <property type="protein sequence ID" value="CAI5793645.1"/>
    <property type="molecule type" value="Genomic_DNA"/>
</dbReference>
<evidence type="ECO:0000313" key="1">
    <source>
        <dbReference type="EMBL" id="CAI5793645.1"/>
    </source>
</evidence>
<gene>
    <name evidence="1" type="ORF">PODLI_1B033349</name>
</gene>
<protein>
    <submittedName>
        <fullName evidence="1">Uncharacterized protein</fullName>
    </submittedName>
</protein>
<keyword evidence="2" id="KW-1185">Reference proteome</keyword>
<sequence>MDLSSNFHILCDFGHWQKHKIQVAFQQAPQQAAVGGGSLSSSHSGCRCQCRHRRCSLRCAADRWSRAGRPLCSSGSAWLDSLGIECPLYPGGGPPWEQVASADSLLHLSSQRQDFQVVIRQSL</sequence>
<proteinExistence type="predicted"/>
<dbReference type="Proteomes" id="UP001178461">
    <property type="component" value="Chromosome Z"/>
</dbReference>
<reference evidence="1" key="1">
    <citation type="submission" date="2022-12" db="EMBL/GenBank/DDBJ databases">
        <authorList>
            <person name="Alioto T."/>
            <person name="Alioto T."/>
            <person name="Gomez Garrido J."/>
        </authorList>
    </citation>
    <scope>NUCLEOTIDE SEQUENCE</scope>
</reference>
<name>A0AA35PPR5_9SAUR</name>
<evidence type="ECO:0000313" key="2">
    <source>
        <dbReference type="Proteomes" id="UP001178461"/>
    </source>
</evidence>
<accession>A0AA35PPR5</accession>
<organism evidence="1 2">
    <name type="scientific">Podarcis lilfordi</name>
    <name type="common">Lilford's wall lizard</name>
    <dbReference type="NCBI Taxonomy" id="74358"/>
    <lineage>
        <taxon>Eukaryota</taxon>
        <taxon>Metazoa</taxon>
        <taxon>Chordata</taxon>
        <taxon>Craniata</taxon>
        <taxon>Vertebrata</taxon>
        <taxon>Euteleostomi</taxon>
        <taxon>Lepidosauria</taxon>
        <taxon>Squamata</taxon>
        <taxon>Bifurcata</taxon>
        <taxon>Unidentata</taxon>
        <taxon>Episquamata</taxon>
        <taxon>Laterata</taxon>
        <taxon>Lacertibaenia</taxon>
        <taxon>Lacertidae</taxon>
        <taxon>Podarcis</taxon>
    </lineage>
</organism>
<dbReference type="AlphaFoldDB" id="A0AA35PPR5"/>